<dbReference type="EMBL" id="JADGJD010001408">
    <property type="protein sequence ID" value="KAJ3042601.1"/>
    <property type="molecule type" value="Genomic_DNA"/>
</dbReference>
<reference evidence="3" key="1">
    <citation type="submission" date="2020-05" db="EMBL/GenBank/DDBJ databases">
        <title>Phylogenomic resolution of chytrid fungi.</title>
        <authorList>
            <person name="Stajich J.E."/>
            <person name="Amses K."/>
            <person name="Simmons R."/>
            <person name="Seto K."/>
            <person name="Myers J."/>
            <person name="Bonds A."/>
            <person name="Quandt C.A."/>
            <person name="Barry K."/>
            <person name="Liu P."/>
            <person name="Grigoriev I."/>
            <person name="Longcore J.E."/>
            <person name="James T.Y."/>
        </authorList>
    </citation>
    <scope>NUCLEOTIDE SEQUENCE</scope>
    <source>
        <strain evidence="3">JEL0318</strain>
    </source>
</reference>
<dbReference type="Gene3D" id="1.10.8.140">
    <property type="entry name" value="PDCD5-like"/>
    <property type="match status" value="1"/>
</dbReference>
<dbReference type="Proteomes" id="UP001212841">
    <property type="component" value="Unassembled WGS sequence"/>
</dbReference>
<accession>A0AAD5X0Z9</accession>
<comment type="caution">
    <text evidence="3">The sequence shown here is derived from an EMBL/GenBank/DDBJ whole genome shotgun (WGS) entry which is preliminary data.</text>
</comment>
<comment type="similarity">
    <text evidence="1">Belongs to the PDCD5 family.</text>
</comment>
<evidence type="ECO:0000256" key="2">
    <source>
        <dbReference type="SAM" id="MobiDB-lite"/>
    </source>
</evidence>
<dbReference type="SUPFAM" id="SSF46950">
    <property type="entry name" value="Double-stranded DNA-binding domain"/>
    <property type="match status" value="1"/>
</dbReference>
<organism evidence="3 4">
    <name type="scientific">Rhizophlyctis rosea</name>
    <dbReference type="NCBI Taxonomy" id="64517"/>
    <lineage>
        <taxon>Eukaryota</taxon>
        <taxon>Fungi</taxon>
        <taxon>Fungi incertae sedis</taxon>
        <taxon>Chytridiomycota</taxon>
        <taxon>Chytridiomycota incertae sedis</taxon>
        <taxon>Chytridiomycetes</taxon>
        <taxon>Rhizophlyctidales</taxon>
        <taxon>Rhizophlyctidaceae</taxon>
        <taxon>Rhizophlyctis</taxon>
    </lineage>
</organism>
<dbReference type="InterPro" id="IPR036883">
    <property type="entry name" value="PDCD5-like_sf"/>
</dbReference>
<dbReference type="GO" id="GO:0005634">
    <property type="term" value="C:nucleus"/>
    <property type="evidence" value="ECO:0007669"/>
    <property type="project" value="TreeGrafter"/>
</dbReference>
<dbReference type="PANTHER" id="PTHR10840">
    <property type="entry name" value="PROGRAMMED CELL DEATH PROTEIN 5"/>
    <property type="match status" value="1"/>
</dbReference>
<evidence type="ECO:0000313" key="4">
    <source>
        <dbReference type="Proteomes" id="UP001212841"/>
    </source>
</evidence>
<evidence type="ECO:0000313" key="3">
    <source>
        <dbReference type="EMBL" id="KAJ3042601.1"/>
    </source>
</evidence>
<feature type="compositionally biased region" description="Basic and acidic residues" evidence="2">
    <location>
        <begin position="49"/>
        <end position="58"/>
    </location>
</feature>
<dbReference type="FunFam" id="1.10.8.140:FF:000006">
    <property type="entry name" value="programmed cell death protein 5-like"/>
    <property type="match status" value="1"/>
</dbReference>
<dbReference type="GO" id="GO:0005829">
    <property type="term" value="C:cytosol"/>
    <property type="evidence" value="ECO:0007669"/>
    <property type="project" value="TreeGrafter"/>
</dbReference>
<dbReference type="Pfam" id="PF01984">
    <property type="entry name" value="dsDNA_bind"/>
    <property type="match status" value="1"/>
</dbReference>
<protein>
    <submittedName>
        <fullName evidence="3">Programmed cell death protein 5</fullName>
    </submittedName>
</protein>
<dbReference type="GO" id="GO:0003677">
    <property type="term" value="F:DNA binding"/>
    <property type="evidence" value="ECO:0007669"/>
    <property type="project" value="InterPro"/>
</dbReference>
<dbReference type="InterPro" id="IPR002836">
    <property type="entry name" value="PDCD5-like"/>
</dbReference>
<feature type="region of interest" description="Disordered" evidence="2">
    <location>
        <begin position="1"/>
        <end position="58"/>
    </location>
</feature>
<name>A0AAD5X0Z9_9FUNG</name>
<dbReference type="AlphaFoldDB" id="A0AAD5X0Z9"/>
<proteinExistence type="inferred from homology"/>
<dbReference type="PIRSF" id="PIRSF015730">
    <property type="entry name" value="TFAR19"/>
    <property type="match status" value="1"/>
</dbReference>
<dbReference type="PANTHER" id="PTHR10840:SF0">
    <property type="entry name" value="PROGRAMMED CELL DEATH PROTEIN 5"/>
    <property type="match status" value="1"/>
</dbReference>
<evidence type="ECO:0000256" key="1">
    <source>
        <dbReference type="ARBA" id="ARBA00010490"/>
    </source>
</evidence>
<gene>
    <name evidence="3" type="primary">PDCD5</name>
    <name evidence="3" type="ORF">HK097_001973</name>
</gene>
<sequence>MDDAELQAIRARRMAEMRSTQGTGPSASAGLPAGFNPAAPGGQGNGEDQAEKKRQMDEARRGMLFQILENDARERLARIKIVKEEKARAVEDMLLRMAQGGQLRSKVSEQQLIDMLEQISESTKQETKITYNRRRFADSDDDDDFDL</sequence>
<keyword evidence="4" id="KW-1185">Reference proteome</keyword>